<evidence type="ECO:0000256" key="5">
    <source>
        <dbReference type="ARBA" id="ARBA00023136"/>
    </source>
</evidence>
<dbReference type="Pfam" id="PF00535">
    <property type="entry name" value="Glycos_transf_2"/>
    <property type="match status" value="1"/>
</dbReference>
<proteinExistence type="predicted"/>
<dbReference type="NCBIfam" id="TIGR04283">
    <property type="entry name" value="glyco_like_mftF"/>
    <property type="match status" value="1"/>
</dbReference>
<dbReference type="InterPro" id="IPR001173">
    <property type="entry name" value="Glyco_trans_2-like"/>
</dbReference>
<evidence type="ECO:0000259" key="6">
    <source>
        <dbReference type="Pfam" id="PF00535"/>
    </source>
</evidence>
<dbReference type="EMBL" id="JAEHHL010000009">
    <property type="protein sequence ID" value="MBK0400574.1"/>
    <property type="molecule type" value="Genomic_DNA"/>
</dbReference>
<dbReference type="CDD" id="cd02522">
    <property type="entry name" value="GT_2_like_a"/>
    <property type="match status" value="1"/>
</dbReference>
<reference evidence="7" key="1">
    <citation type="submission" date="2020-12" db="EMBL/GenBank/DDBJ databases">
        <title>Bacterial taxonomy.</title>
        <authorList>
            <person name="Pan X."/>
        </authorList>
    </citation>
    <scope>NUCLEOTIDE SEQUENCE</scope>
    <source>
        <strain evidence="7">M0105</strain>
    </source>
</reference>
<dbReference type="InterPro" id="IPR029044">
    <property type="entry name" value="Nucleotide-diphossugar_trans"/>
</dbReference>
<evidence type="ECO:0000313" key="7">
    <source>
        <dbReference type="EMBL" id="MBK0400574.1"/>
    </source>
</evidence>
<evidence type="ECO:0000313" key="8">
    <source>
        <dbReference type="Proteomes" id="UP000655420"/>
    </source>
</evidence>
<gene>
    <name evidence="7" type="ORF">H0I76_15350</name>
</gene>
<name>A0A8J7M940_9RHOB</name>
<dbReference type="SUPFAM" id="SSF53448">
    <property type="entry name" value="Nucleotide-diphospho-sugar transferases"/>
    <property type="match status" value="1"/>
</dbReference>
<dbReference type="AlphaFoldDB" id="A0A8J7M940"/>
<keyword evidence="4" id="KW-0808">Transferase</keyword>
<keyword evidence="2" id="KW-1003">Cell membrane</keyword>
<evidence type="ECO:0000256" key="3">
    <source>
        <dbReference type="ARBA" id="ARBA00022676"/>
    </source>
</evidence>
<dbReference type="Proteomes" id="UP000655420">
    <property type="component" value="Unassembled WGS sequence"/>
</dbReference>
<organism evidence="7 8">
    <name type="scientific">Thermohalobaculum xanthum</name>
    <dbReference type="NCBI Taxonomy" id="2753746"/>
    <lineage>
        <taxon>Bacteria</taxon>
        <taxon>Pseudomonadati</taxon>
        <taxon>Pseudomonadota</taxon>
        <taxon>Alphaproteobacteria</taxon>
        <taxon>Rhodobacterales</taxon>
        <taxon>Paracoccaceae</taxon>
        <taxon>Thermohalobaculum</taxon>
    </lineage>
</organism>
<dbReference type="PANTHER" id="PTHR43646">
    <property type="entry name" value="GLYCOSYLTRANSFERASE"/>
    <property type="match status" value="1"/>
</dbReference>
<dbReference type="InterPro" id="IPR026461">
    <property type="entry name" value="Trfase_2_rSAM/seldom_assoc"/>
</dbReference>
<dbReference type="GO" id="GO:0016757">
    <property type="term" value="F:glycosyltransferase activity"/>
    <property type="evidence" value="ECO:0007669"/>
    <property type="project" value="UniProtKB-KW"/>
</dbReference>
<dbReference type="Gene3D" id="3.90.550.10">
    <property type="entry name" value="Spore Coat Polysaccharide Biosynthesis Protein SpsA, Chain A"/>
    <property type="match status" value="1"/>
</dbReference>
<evidence type="ECO:0000256" key="2">
    <source>
        <dbReference type="ARBA" id="ARBA00022475"/>
    </source>
</evidence>
<dbReference type="PANTHER" id="PTHR43646:SF2">
    <property type="entry name" value="GLYCOSYLTRANSFERASE 2-LIKE DOMAIN-CONTAINING PROTEIN"/>
    <property type="match status" value="1"/>
</dbReference>
<evidence type="ECO:0000256" key="4">
    <source>
        <dbReference type="ARBA" id="ARBA00022679"/>
    </source>
</evidence>
<keyword evidence="8" id="KW-1185">Reference proteome</keyword>
<evidence type="ECO:0000256" key="1">
    <source>
        <dbReference type="ARBA" id="ARBA00004236"/>
    </source>
</evidence>
<dbReference type="RefSeq" id="WP_200611554.1">
    <property type="nucleotide sequence ID" value="NZ_JAEHHL010000009.1"/>
</dbReference>
<accession>A0A8J7M940</accession>
<comment type="caution">
    <text evidence="7">The sequence shown here is derived from an EMBL/GenBank/DDBJ whole genome shotgun (WGS) entry which is preliminary data.</text>
</comment>
<comment type="subcellular location">
    <subcellularLocation>
        <location evidence="1">Cell membrane</location>
    </subcellularLocation>
</comment>
<feature type="domain" description="Glycosyltransferase 2-like" evidence="6">
    <location>
        <begin position="6"/>
        <end position="108"/>
    </location>
</feature>
<keyword evidence="3" id="KW-0328">Glycosyltransferase</keyword>
<sequence>MSAPLSVVIPTLDVAARIGPCLARLVPAVADGLVREVILADGGSADGIAAVADATGARLVTAERGRGTQLAAGCAAARGDWLLVVHADTLLPEGWEGTVRAHLSAHPRAAGYFGLSFDAEGVFPGWVAAWANLRSALCGLPYGDHGLLVPVALYREAGGYPPVPLMEDVELARRIGRRRLRRLEGRVVTSAARYRAEGWLRRGARNLVTLGLWRLGVPPARLARFYRGRR</sequence>
<protein>
    <submittedName>
        <fullName evidence="7">TIGR04283 family arsenosugar biosynthesis glycosyltransferase</fullName>
    </submittedName>
</protein>
<dbReference type="GO" id="GO:0005886">
    <property type="term" value="C:plasma membrane"/>
    <property type="evidence" value="ECO:0007669"/>
    <property type="project" value="UniProtKB-SubCell"/>
</dbReference>
<keyword evidence="5" id="KW-0472">Membrane</keyword>